<dbReference type="PROSITE" id="PS50113">
    <property type="entry name" value="PAC"/>
    <property type="match status" value="3"/>
</dbReference>
<dbReference type="EMBL" id="QLMJ01000011">
    <property type="protein sequence ID" value="RAK34543.1"/>
    <property type="molecule type" value="Genomic_DNA"/>
</dbReference>
<name>A0A327Z7T8_9ACTN</name>
<feature type="domain" description="Histidine kinase" evidence="9">
    <location>
        <begin position="882"/>
        <end position="1089"/>
    </location>
</feature>
<dbReference type="InterPro" id="IPR000700">
    <property type="entry name" value="PAS-assoc_C"/>
</dbReference>
<evidence type="ECO:0000256" key="5">
    <source>
        <dbReference type="ARBA" id="ARBA00022679"/>
    </source>
</evidence>
<dbReference type="CDD" id="cd00082">
    <property type="entry name" value="HisKA"/>
    <property type="match status" value="1"/>
</dbReference>
<dbReference type="GO" id="GO:0000155">
    <property type="term" value="F:phosphorelay sensor kinase activity"/>
    <property type="evidence" value="ECO:0007669"/>
    <property type="project" value="InterPro"/>
</dbReference>
<keyword evidence="7" id="KW-0902">Two-component regulatory system</keyword>
<feature type="coiled-coil region" evidence="8">
    <location>
        <begin position="841"/>
        <end position="875"/>
    </location>
</feature>
<accession>A0A327Z7T8</accession>
<feature type="domain" description="PAC" evidence="11">
    <location>
        <begin position="672"/>
        <end position="724"/>
    </location>
</feature>
<dbReference type="PROSITE" id="PS50109">
    <property type="entry name" value="HIS_KIN"/>
    <property type="match status" value="1"/>
</dbReference>
<feature type="domain" description="PAS" evidence="10">
    <location>
        <begin position="179"/>
        <end position="224"/>
    </location>
</feature>
<dbReference type="Gene3D" id="3.30.450.20">
    <property type="entry name" value="PAS domain"/>
    <property type="match status" value="4"/>
</dbReference>
<dbReference type="Gene3D" id="3.30.565.10">
    <property type="entry name" value="Histidine kinase-like ATPase, C-terminal domain"/>
    <property type="match status" value="1"/>
</dbReference>
<proteinExistence type="predicted"/>
<dbReference type="Pfam" id="PF00989">
    <property type="entry name" value="PAS"/>
    <property type="match status" value="1"/>
</dbReference>
<dbReference type="Gene3D" id="3.30.450.40">
    <property type="match status" value="2"/>
</dbReference>
<evidence type="ECO:0000256" key="3">
    <source>
        <dbReference type="ARBA" id="ARBA00012438"/>
    </source>
</evidence>
<dbReference type="InterPro" id="IPR000014">
    <property type="entry name" value="PAS"/>
</dbReference>
<dbReference type="Proteomes" id="UP000249341">
    <property type="component" value="Unassembled WGS sequence"/>
</dbReference>
<dbReference type="SMART" id="SM00091">
    <property type="entry name" value="PAS"/>
    <property type="match status" value="4"/>
</dbReference>
<evidence type="ECO:0000256" key="1">
    <source>
        <dbReference type="ARBA" id="ARBA00000085"/>
    </source>
</evidence>
<evidence type="ECO:0000313" key="12">
    <source>
        <dbReference type="EMBL" id="RAK34543.1"/>
    </source>
</evidence>
<dbReference type="Pfam" id="PF08448">
    <property type="entry name" value="PAS_4"/>
    <property type="match status" value="1"/>
</dbReference>
<evidence type="ECO:0000256" key="8">
    <source>
        <dbReference type="SAM" id="Coils"/>
    </source>
</evidence>
<dbReference type="Pfam" id="PF00512">
    <property type="entry name" value="HisKA"/>
    <property type="match status" value="1"/>
</dbReference>
<keyword evidence="6" id="KW-0418">Kinase</keyword>
<dbReference type="SUPFAM" id="SSF47384">
    <property type="entry name" value="Homodimeric domain of signal transducing histidine kinase"/>
    <property type="match status" value="1"/>
</dbReference>
<dbReference type="Pfam" id="PF08447">
    <property type="entry name" value="PAS_3"/>
    <property type="match status" value="2"/>
</dbReference>
<dbReference type="Pfam" id="PF01590">
    <property type="entry name" value="GAF"/>
    <property type="match status" value="1"/>
</dbReference>
<keyword evidence="8" id="KW-0175">Coiled coil</keyword>
<dbReference type="SMART" id="SM00388">
    <property type="entry name" value="HisKA"/>
    <property type="match status" value="1"/>
</dbReference>
<dbReference type="InterPro" id="IPR036097">
    <property type="entry name" value="HisK_dim/P_sf"/>
</dbReference>
<keyword evidence="4" id="KW-0597">Phosphoprotein</keyword>
<evidence type="ECO:0000256" key="6">
    <source>
        <dbReference type="ARBA" id="ARBA00022777"/>
    </source>
</evidence>
<sequence length="1093" mass="117939">MSGVSVQPSLVPGAVLDPARLAAVKATGLVDRESPVLDRITGLAQRLVGGSATLVTLVQEERQCFVSQAGPSASPMFRETPLSHSYCQYVVEAGAPLVVPDAREHPLLRGNPAITEYNAIAYLGVPLRSPDGFVLGTLCAVDREARPWSDADVAVMEDLAAAAAAEIAAQVAAHEVAESAELIQQILGSTLDAFVATDLGGRITGWNRAAEEMFGWSVPEALGRCLNELIIAPQHRRDHADWMIAASFETEVDPAGRRVEFLGLQRGGRQFPIELSLTALDRPGGMAAYMFVRDLTSVRRSEMLRTLEYAVSGALATSESVEQAISQVVAAVADGLGWPYIEYWQLDDDETHLVRLAVAARDREVTAPMEEITEYAHGEGIVGQVWATASARWVRDLPTIDSPRAAAAERASLNTAVAVPVRNGTDVVGVLTAFERRRTEPDPELMAALDTVAAHIGQYVHRRRAEELELELSRARREFDRVIANLDDFLWTVRVDAPGQAVMVYASHDSAGVFGGLVPSGDDLSEVTTGMVHPEDRALFESFGQEMLNGQAAQVTNRVIGADGVTRWVWTRAVPRNEGGIFFIDGVCSDVTERQHDQEQLRQQAELLDLAPTAVIVKDLEDRITYWNRGAQATYGWDADAALGCPTHRLLDTRFPVLRTLVDTALSETGEWHGELDHLRSDGTRITVLSHQAVQRDHADHPIAILEVNIDVTARKVAERRMADSEKRLRTQFSLATVGQATIALDGAFQQVNPALAGMLGRSVALLESMTLDDITHPDERADNHRAAARLFTQDLPLDRHLRMLHAGGHIVDAAMGMSLVRDSDGQPVSFIAVLQDVTARLAAERDRDAAAAQLAESNDELQDSNNQLAAANALKLDLMGMLSHEIGTPLNTITAYAELLQGDLDDVKPPHRKAVEVIARSARRLEILCAEILTMCTLDAGQMNATPEPVEIGPALGEILAGLEISPSVTCETGTTVLVHPSHLQQIVTNYCTNAAKYGGGVTAVTVERRGGTVVIGVCDEGEGIAEDLRPHLFDRYVRAAGMSPSIKGNGLGLYIVKGLAEANNGTAGYEPGPTGGSIFTLTLPIAQPAIR</sequence>
<dbReference type="InterPro" id="IPR036890">
    <property type="entry name" value="HATPase_C_sf"/>
</dbReference>
<dbReference type="CDD" id="cd00130">
    <property type="entry name" value="PAS"/>
    <property type="match status" value="3"/>
</dbReference>
<dbReference type="AlphaFoldDB" id="A0A327Z7T8"/>
<feature type="domain" description="PAC" evidence="11">
    <location>
        <begin position="798"/>
        <end position="850"/>
    </location>
</feature>
<evidence type="ECO:0000259" key="11">
    <source>
        <dbReference type="PROSITE" id="PS50113"/>
    </source>
</evidence>
<comment type="catalytic activity">
    <reaction evidence="1">
        <text>ATP + protein L-histidine = ADP + protein N-phospho-L-histidine.</text>
        <dbReference type="EC" id="2.7.13.3"/>
    </reaction>
</comment>
<dbReference type="Pfam" id="PF02518">
    <property type="entry name" value="HATPase_c"/>
    <property type="match status" value="1"/>
</dbReference>
<dbReference type="EC" id="2.7.13.3" evidence="3"/>
<dbReference type="InterPro" id="IPR003594">
    <property type="entry name" value="HATPase_dom"/>
</dbReference>
<dbReference type="SMART" id="SM00086">
    <property type="entry name" value="PAC"/>
    <property type="match status" value="4"/>
</dbReference>
<dbReference type="InterPro" id="IPR003018">
    <property type="entry name" value="GAF"/>
</dbReference>
<dbReference type="InterPro" id="IPR029016">
    <property type="entry name" value="GAF-like_dom_sf"/>
</dbReference>
<evidence type="ECO:0000259" key="9">
    <source>
        <dbReference type="PROSITE" id="PS50109"/>
    </source>
</evidence>
<dbReference type="Gene3D" id="1.10.287.130">
    <property type="match status" value="1"/>
</dbReference>
<dbReference type="InterPro" id="IPR005467">
    <property type="entry name" value="His_kinase_dom"/>
</dbReference>
<dbReference type="NCBIfam" id="TIGR00229">
    <property type="entry name" value="sensory_box"/>
    <property type="match status" value="3"/>
</dbReference>
<evidence type="ECO:0000259" key="10">
    <source>
        <dbReference type="PROSITE" id="PS50112"/>
    </source>
</evidence>
<dbReference type="InterPro" id="IPR013655">
    <property type="entry name" value="PAS_fold_3"/>
</dbReference>
<gene>
    <name evidence="12" type="ORF">B0I29_111144</name>
</gene>
<dbReference type="PRINTS" id="PR00344">
    <property type="entry name" value="BCTRLSENSOR"/>
</dbReference>
<dbReference type="InterPro" id="IPR003661">
    <property type="entry name" value="HisK_dim/P_dom"/>
</dbReference>
<dbReference type="GO" id="GO:0006355">
    <property type="term" value="P:regulation of DNA-templated transcription"/>
    <property type="evidence" value="ECO:0007669"/>
    <property type="project" value="InterPro"/>
</dbReference>
<dbReference type="InterPro" id="IPR035965">
    <property type="entry name" value="PAS-like_dom_sf"/>
</dbReference>
<evidence type="ECO:0000256" key="7">
    <source>
        <dbReference type="ARBA" id="ARBA00023012"/>
    </source>
</evidence>
<protein>
    <recommendedName>
        <fullName evidence="3">histidine kinase</fullName>
        <ecNumber evidence="3">2.7.13.3</ecNumber>
    </recommendedName>
</protein>
<evidence type="ECO:0000256" key="4">
    <source>
        <dbReference type="ARBA" id="ARBA00022553"/>
    </source>
</evidence>
<dbReference type="GO" id="GO:0005886">
    <property type="term" value="C:plasma membrane"/>
    <property type="evidence" value="ECO:0007669"/>
    <property type="project" value="UniProtKB-SubCell"/>
</dbReference>
<feature type="domain" description="PAC" evidence="11">
    <location>
        <begin position="553"/>
        <end position="603"/>
    </location>
</feature>
<feature type="domain" description="PAS" evidence="10">
    <location>
        <begin position="600"/>
        <end position="644"/>
    </location>
</feature>
<dbReference type="SMART" id="SM00065">
    <property type="entry name" value="GAF"/>
    <property type="match status" value="2"/>
</dbReference>
<dbReference type="PANTHER" id="PTHR43304:SF1">
    <property type="entry name" value="PAC DOMAIN-CONTAINING PROTEIN"/>
    <property type="match status" value="1"/>
</dbReference>
<dbReference type="PANTHER" id="PTHR43304">
    <property type="entry name" value="PHYTOCHROME-LIKE PROTEIN CPH1"/>
    <property type="match status" value="1"/>
</dbReference>
<dbReference type="InterPro" id="IPR013767">
    <property type="entry name" value="PAS_fold"/>
</dbReference>
<dbReference type="PROSITE" id="PS50112">
    <property type="entry name" value="PAS"/>
    <property type="match status" value="2"/>
</dbReference>
<dbReference type="InterPro" id="IPR052162">
    <property type="entry name" value="Sensor_kinase/Photoreceptor"/>
</dbReference>
<keyword evidence="13" id="KW-1185">Reference proteome</keyword>
<evidence type="ECO:0000256" key="2">
    <source>
        <dbReference type="ARBA" id="ARBA00004236"/>
    </source>
</evidence>
<organism evidence="12 13">
    <name type="scientific">Actinoplanes lutulentus</name>
    <dbReference type="NCBI Taxonomy" id="1287878"/>
    <lineage>
        <taxon>Bacteria</taxon>
        <taxon>Bacillati</taxon>
        <taxon>Actinomycetota</taxon>
        <taxon>Actinomycetes</taxon>
        <taxon>Micromonosporales</taxon>
        <taxon>Micromonosporaceae</taxon>
        <taxon>Actinoplanes</taxon>
    </lineage>
</organism>
<dbReference type="Pfam" id="PF13185">
    <property type="entry name" value="GAF_2"/>
    <property type="match status" value="1"/>
</dbReference>
<keyword evidence="5" id="KW-0808">Transferase</keyword>
<evidence type="ECO:0000313" key="13">
    <source>
        <dbReference type="Proteomes" id="UP000249341"/>
    </source>
</evidence>
<dbReference type="SMART" id="SM00387">
    <property type="entry name" value="HATPase_c"/>
    <property type="match status" value="1"/>
</dbReference>
<dbReference type="SUPFAM" id="SSF55785">
    <property type="entry name" value="PYP-like sensor domain (PAS domain)"/>
    <property type="match status" value="4"/>
</dbReference>
<dbReference type="OrthoDB" id="3272385at2"/>
<dbReference type="SUPFAM" id="SSF55874">
    <property type="entry name" value="ATPase domain of HSP90 chaperone/DNA topoisomerase II/histidine kinase"/>
    <property type="match status" value="1"/>
</dbReference>
<dbReference type="InterPro" id="IPR013656">
    <property type="entry name" value="PAS_4"/>
</dbReference>
<comment type="caution">
    <text evidence="12">The sequence shown here is derived from an EMBL/GenBank/DDBJ whole genome shotgun (WGS) entry which is preliminary data.</text>
</comment>
<reference evidence="12 13" key="1">
    <citation type="submission" date="2018-06" db="EMBL/GenBank/DDBJ databases">
        <title>Genomic Encyclopedia of Type Strains, Phase III (KMG-III): the genomes of soil and plant-associated and newly described type strains.</title>
        <authorList>
            <person name="Whitman W."/>
        </authorList>
    </citation>
    <scope>NUCLEOTIDE SEQUENCE [LARGE SCALE GENOMIC DNA]</scope>
    <source>
        <strain evidence="12 13">CGMCC 4.7090</strain>
    </source>
</reference>
<dbReference type="InterPro" id="IPR001610">
    <property type="entry name" value="PAC"/>
</dbReference>
<dbReference type="InterPro" id="IPR004358">
    <property type="entry name" value="Sig_transdc_His_kin-like_C"/>
</dbReference>
<dbReference type="SUPFAM" id="SSF55781">
    <property type="entry name" value="GAF domain-like"/>
    <property type="match status" value="2"/>
</dbReference>
<comment type="subcellular location">
    <subcellularLocation>
        <location evidence="2">Cell membrane</location>
    </subcellularLocation>
</comment>